<dbReference type="EMBL" id="JACHFY010000001">
    <property type="protein sequence ID" value="MBB5252396.1"/>
    <property type="molecule type" value="Genomic_DNA"/>
</dbReference>
<comment type="similarity">
    <text evidence="1 4">Belongs to the V-ATPase D subunit family.</text>
</comment>
<keyword evidence="7" id="KW-1185">Reference proteome</keyword>
<dbReference type="NCBIfam" id="TIGR00309">
    <property type="entry name" value="V_ATPase_subD"/>
    <property type="match status" value="1"/>
</dbReference>
<keyword evidence="3 4" id="KW-0406">Ion transport</keyword>
<reference evidence="6 7" key="1">
    <citation type="submission" date="2019-10" db="EMBL/GenBank/DDBJ databases">
        <title>Genome Sequences from Six Type Strain Members of the Archaeal Family Sulfolobaceae: Acidianus ambivalens, Acidianus infernus, Metallosphaera prunae, Stygiolobus azoricus, Sulfolobus metallicus, and Sulfurisphaera ohwakuensis.</title>
        <authorList>
            <person name="Counts J.A."/>
            <person name="Kelly R.M."/>
        </authorList>
    </citation>
    <scope>NUCLEOTIDE SEQUENCE [LARGE SCALE GENOMIC DNA]</scope>
    <source>
        <strain evidence="6 7">TA-1</strain>
    </source>
</reference>
<dbReference type="OrthoDB" id="117390at2157"/>
<dbReference type="EMBL" id="CP045484">
    <property type="protein sequence ID" value="QGR17148.1"/>
    <property type="molecule type" value="Genomic_DNA"/>
</dbReference>
<sequence>MSSRKILPTKLNLINLRKQIRLTRTIKRLLENKREVLLIYLREYANEYEKLYSEVSQLLKEVYETYLMGVSAEGISTVESYANSVPPSLQVKSDLKVLFGVRIPIVKLDETSIQPQPFGDIEVSPYITKSREAIAEAFKKILELVEMESAIRSLSAELRKTQRLINAIDSYILPYYTSSAKYIKGVLDDRTREEFVRLKMIRKVLQKRRGENVGNR</sequence>
<dbReference type="GO" id="GO:0046933">
    <property type="term" value="F:proton-transporting ATP synthase activity, rotational mechanism"/>
    <property type="evidence" value="ECO:0007669"/>
    <property type="project" value="UniProtKB-UniRule"/>
</dbReference>
<dbReference type="GeneID" id="42801198"/>
<organism evidence="6 7">
    <name type="scientific">Sulfurisphaera ohwakuensis</name>
    <dbReference type="NCBI Taxonomy" id="69656"/>
    <lineage>
        <taxon>Archaea</taxon>
        <taxon>Thermoproteota</taxon>
        <taxon>Thermoprotei</taxon>
        <taxon>Sulfolobales</taxon>
        <taxon>Sulfolobaceae</taxon>
        <taxon>Sulfurisphaera</taxon>
    </lineage>
</organism>
<dbReference type="GO" id="GO:0005524">
    <property type="term" value="F:ATP binding"/>
    <property type="evidence" value="ECO:0007669"/>
    <property type="project" value="UniProtKB-UniRule"/>
</dbReference>
<dbReference type="KEGG" id="soh:D1869_08085"/>
<keyword evidence="4" id="KW-0066">ATP synthesis</keyword>
<evidence type="ECO:0000256" key="3">
    <source>
        <dbReference type="ARBA" id="ARBA00023065"/>
    </source>
</evidence>
<proteinExistence type="inferred from homology"/>
<dbReference type="GO" id="GO:0046961">
    <property type="term" value="F:proton-transporting ATPase activity, rotational mechanism"/>
    <property type="evidence" value="ECO:0007669"/>
    <property type="project" value="InterPro"/>
</dbReference>
<reference evidence="5 8" key="2">
    <citation type="submission" date="2020-08" db="EMBL/GenBank/DDBJ databases">
        <title>Genomic Encyclopedia of Type Strains, Phase IV (KMG-IV): sequencing the most valuable type-strain genomes for metagenomic binning, comparative biology and taxonomic classification.</title>
        <authorList>
            <person name="Goeker M."/>
        </authorList>
    </citation>
    <scope>NUCLEOTIDE SEQUENCE [LARGE SCALE GENOMIC DNA]</scope>
    <source>
        <strain evidence="5 8">DSM 12421</strain>
    </source>
</reference>
<evidence type="ECO:0000256" key="2">
    <source>
        <dbReference type="ARBA" id="ARBA00022448"/>
    </source>
</evidence>
<keyword evidence="2 4" id="KW-0813">Transport</keyword>
<dbReference type="AlphaFoldDB" id="A0A650CHC0"/>
<dbReference type="PANTHER" id="PTHR11671">
    <property type="entry name" value="V-TYPE ATP SYNTHASE SUBUNIT D"/>
    <property type="match status" value="1"/>
</dbReference>
<evidence type="ECO:0000256" key="1">
    <source>
        <dbReference type="ARBA" id="ARBA00005850"/>
    </source>
</evidence>
<dbReference type="HAMAP" id="MF_00271">
    <property type="entry name" value="ATP_synth_D_arch"/>
    <property type="match status" value="1"/>
</dbReference>
<evidence type="ECO:0000313" key="7">
    <source>
        <dbReference type="Proteomes" id="UP000427373"/>
    </source>
</evidence>
<evidence type="ECO:0000313" key="8">
    <source>
        <dbReference type="Proteomes" id="UP000582213"/>
    </source>
</evidence>
<dbReference type="NCBIfam" id="NF001544">
    <property type="entry name" value="PRK00373.1-3"/>
    <property type="match status" value="1"/>
</dbReference>
<dbReference type="Proteomes" id="UP000582213">
    <property type="component" value="Unassembled WGS sequence"/>
</dbReference>
<dbReference type="GO" id="GO:0005886">
    <property type="term" value="C:plasma membrane"/>
    <property type="evidence" value="ECO:0007669"/>
    <property type="project" value="UniProtKB-SubCell"/>
</dbReference>
<name>A0A650CHC0_SULOH</name>
<dbReference type="InterPro" id="IPR002699">
    <property type="entry name" value="V_ATPase_D"/>
</dbReference>
<comment type="function">
    <text evidence="4">Component of the A-type ATP synthase that produces ATP from ADP in the presence of a proton gradient across the membrane.</text>
</comment>
<evidence type="ECO:0000313" key="5">
    <source>
        <dbReference type="EMBL" id="MBB5252396.1"/>
    </source>
</evidence>
<dbReference type="Pfam" id="PF01813">
    <property type="entry name" value="ATP-synt_D"/>
    <property type="match status" value="1"/>
</dbReference>
<keyword evidence="4" id="KW-1003">Cell membrane</keyword>
<evidence type="ECO:0000256" key="4">
    <source>
        <dbReference type="HAMAP-Rule" id="MF_00271"/>
    </source>
</evidence>
<protein>
    <recommendedName>
        <fullName evidence="4">A-type ATP synthase subunit D</fullName>
    </recommendedName>
</protein>
<dbReference type="Proteomes" id="UP000427373">
    <property type="component" value="Chromosome"/>
</dbReference>
<gene>
    <name evidence="4" type="primary">atpD</name>
    <name evidence="6" type="ORF">D1869_08085</name>
    <name evidence="5" type="ORF">HNQ62_000114</name>
</gene>
<dbReference type="GO" id="GO:0042777">
    <property type="term" value="P:proton motive force-driven plasma membrane ATP synthesis"/>
    <property type="evidence" value="ECO:0007669"/>
    <property type="project" value="UniProtKB-UniRule"/>
</dbReference>
<evidence type="ECO:0000313" key="6">
    <source>
        <dbReference type="EMBL" id="QGR17148.1"/>
    </source>
</evidence>
<comment type="subcellular location">
    <subcellularLocation>
        <location evidence="4">Cell membrane</location>
        <topology evidence="4">Peripheral membrane protein</topology>
    </subcellularLocation>
</comment>
<keyword evidence="4" id="KW-0375">Hydrogen ion transport</keyword>
<dbReference type="RefSeq" id="WP_156014648.1">
    <property type="nucleotide sequence ID" value="NZ_CP045484.1"/>
</dbReference>
<comment type="subunit">
    <text evidence="4">Has multiple subunits with at least A(3), B(3), C, D, E, F, H, I and proteolipid K(x).</text>
</comment>
<accession>A0A650CHC0</accession>
<keyword evidence="4" id="KW-0472">Membrane</keyword>
<dbReference type="Gene3D" id="1.10.287.3240">
    <property type="match status" value="1"/>
</dbReference>